<accession>A0A5E7CBQ8</accession>
<reference evidence="1 2" key="1">
    <citation type="submission" date="2019-09" db="EMBL/GenBank/DDBJ databases">
        <authorList>
            <person name="Chandra G."/>
            <person name="Truman W A."/>
        </authorList>
    </citation>
    <scope>NUCLEOTIDE SEQUENCE [LARGE SCALE GENOMIC DNA]</scope>
    <source>
        <strain evidence="1">PS691</strain>
    </source>
</reference>
<protein>
    <submittedName>
        <fullName evidence="1">Uncharacterized protein</fullName>
    </submittedName>
</protein>
<dbReference type="OrthoDB" id="7028209at2"/>
<name>A0A5E7CBQ8_PSEFL</name>
<gene>
    <name evidence="1" type="ORF">PS691_02675</name>
</gene>
<evidence type="ECO:0000313" key="2">
    <source>
        <dbReference type="Proteomes" id="UP000337909"/>
    </source>
</evidence>
<dbReference type="RefSeq" id="WP_150642665.1">
    <property type="nucleotide sequence ID" value="NZ_CABVHQ010000023.1"/>
</dbReference>
<organism evidence="1 2">
    <name type="scientific">Pseudomonas fluorescens</name>
    <dbReference type="NCBI Taxonomy" id="294"/>
    <lineage>
        <taxon>Bacteria</taxon>
        <taxon>Pseudomonadati</taxon>
        <taxon>Pseudomonadota</taxon>
        <taxon>Gammaproteobacteria</taxon>
        <taxon>Pseudomonadales</taxon>
        <taxon>Pseudomonadaceae</taxon>
        <taxon>Pseudomonas</taxon>
    </lineage>
</organism>
<dbReference type="EMBL" id="CABVHQ010000023">
    <property type="protein sequence ID" value="VVO01611.1"/>
    <property type="molecule type" value="Genomic_DNA"/>
</dbReference>
<dbReference type="Proteomes" id="UP000337909">
    <property type="component" value="Unassembled WGS sequence"/>
</dbReference>
<evidence type="ECO:0000313" key="1">
    <source>
        <dbReference type="EMBL" id="VVO01611.1"/>
    </source>
</evidence>
<dbReference type="AlphaFoldDB" id="A0A5E7CBQ8"/>
<sequence>MIQSPYELHKYILLDDTYGTARRLQDFVLYQYESGRYPFDINEYIGGFDRRHLQIYSDLKQWFWENGPDPFFNEIAQTIIDRRRATAQANFEELTRLREMQPEAYPVDPGESPIYSHKVDLENHEMFHRRYVAGGFWDE</sequence>
<proteinExistence type="predicted"/>